<keyword evidence="11" id="KW-1185">Reference proteome</keyword>
<dbReference type="GO" id="GO:0071944">
    <property type="term" value="C:cell periphery"/>
    <property type="evidence" value="ECO:0007669"/>
    <property type="project" value="UniProtKB-ARBA"/>
</dbReference>
<keyword evidence="2 8" id="KW-0732">Signal</keyword>
<dbReference type="SUPFAM" id="SSF48726">
    <property type="entry name" value="Immunoglobulin"/>
    <property type="match status" value="1"/>
</dbReference>
<feature type="compositionally biased region" description="Polar residues" evidence="6">
    <location>
        <begin position="693"/>
        <end position="708"/>
    </location>
</feature>
<evidence type="ECO:0000256" key="2">
    <source>
        <dbReference type="ARBA" id="ARBA00022729"/>
    </source>
</evidence>
<name>A0A067R6W5_ZOONE</name>
<dbReference type="FunCoup" id="A0A067R6W5">
    <property type="interactions" value="67"/>
</dbReference>
<dbReference type="FunFam" id="3.80.10.10:FF:000082">
    <property type="entry name" value="Leucine-rich repeat-containing 24"/>
    <property type="match status" value="1"/>
</dbReference>
<dbReference type="EMBL" id="KK852841">
    <property type="protein sequence ID" value="KDR15177.1"/>
    <property type="molecule type" value="Genomic_DNA"/>
</dbReference>
<evidence type="ECO:0000256" key="3">
    <source>
        <dbReference type="ARBA" id="ARBA00022737"/>
    </source>
</evidence>
<dbReference type="Gene3D" id="2.60.40.10">
    <property type="entry name" value="Immunoglobulins"/>
    <property type="match status" value="1"/>
</dbReference>
<dbReference type="InterPro" id="IPR007110">
    <property type="entry name" value="Ig-like_dom"/>
</dbReference>
<dbReference type="PANTHER" id="PTHR24366:SF151">
    <property type="entry name" value="KEKKON 2"/>
    <property type="match status" value="1"/>
</dbReference>
<dbReference type="InterPro" id="IPR003591">
    <property type="entry name" value="Leu-rich_rpt_typical-subtyp"/>
</dbReference>
<evidence type="ECO:0000256" key="7">
    <source>
        <dbReference type="SAM" id="Phobius"/>
    </source>
</evidence>
<evidence type="ECO:0000256" key="4">
    <source>
        <dbReference type="ARBA" id="ARBA00023157"/>
    </source>
</evidence>
<dbReference type="SMART" id="SM00409">
    <property type="entry name" value="IG"/>
    <property type="match status" value="1"/>
</dbReference>
<dbReference type="InterPro" id="IPR001611">
    <property type="entry name" value="Leu-rich_rpt"/>
</dbReference>
<protein>
    <submittedName>
        <fullName evidence="10">Immunoglobulin superfamily containing leucine-rich repeat protein</fullName>
    </submittedName>
</protein>
<dbReference type="PANTHER" id="PTHR24366">
    <property type="entry name" value="IG(IMMUNOGLOBULIN) AND LRR(LEUCINE RICH REPEAT) DOMAINS"/>
    <property type="match status" value="1"/>
</dbReference>
<organism evidence="10 11">
    <name type="scientific">Zootermopsis nevadensis</name>
    <name type="common">Dampwood termite</name>
    <dbReference type="NCBI Taxonomy" id="136037"/>
    <lineage>
        <taxon>Eukaryota</taxon>
        <taxon>Metazoa</taxon>
        <taxon>Ecdysozoa</taxon>
        <taxon>Arthropoda</taxon>
        <taxon>Hexapoda</taxon>
        <taxon>Insecta</taxon>
        <taxon>Pterygota</taxon>
        <taxon>Neoptera</taxon>
        <taxon>Polyneoptera</taxon>
        <taxon>Dictyoptera</taxon>
        <taxon>Blattodea</taxon>
        <taxon>Blattoidea</taxon>
        <taxon>Termitoidae</taxon>
        <taxon>Termopsidae</taxon>
        <taxon>Zootermopsis</taxon>
    </lineage>
</organism>
<dbReference type="InterPro" id="IPR013783">
    <property type="entry name" value="Ig-like_fold"/>
</dbReference>
<dbReference type="Pfam" id="PF07679">
    <property type="entry name" value="I-set"/>
    <property type="match status" value="1"/>
</dbReference>
<dbReference type="InterPro" id="IPR036179">
    <property type="entry name" value="Ig-like_dom_sf"/>
</dbReference>
<dbReference type="SMART" id="SM00408">
    <property type="entry name" value="IGc2"/>
    <property type="match status" value="1"/>
</dbReference>
<dbReference type="Gene3D" id="3.80.10.10">
    <property type="entry name" value="Ribonuclease Inhibitor"/>
    <property type="match status" value="2"/>
</dbReference>
<feature type="domain" description="Ig-like" evidence="9">
    <location>
        <begin position="258"/>
        <end position="356"/>
    </location>
</feature>
<dbReference type="InterPro" id="IPR013098">
    <property type="entry name" value="Ig_I-set"/>
</dbReference>
<dbReference type="SMART" id="SM00082">
    <property type="entry name" value="LRRCT"/>
    <property type="match status" value="1"/>
</dbReference>
<evidence type="ECO:0000256" key="8">
    <source>
        <dbReference type="SAM" id="SignalP"/>
    </source>
</evidence>
<feature type="region of interest" description="Disordered" evidence="6">
    <location>
        <begin position="689"/>
        <end position="750"/>
    </location>
</feature>
<feature type="region of interest" description="Disordered" evidence="6">
    <location>
        <begin position="476"/>
        <end position="542"/>
    </location>
</feature>
<feature type="chain" id="PRO_5001648386" evidence="8">
    <location>
        <begin position="21"/>
        <end position="856"/>
    </location>
</feature>
<dbReference type="OrthoDB" id="643377at2759"/>
<feature type="compositionally biased region" description="Low complexity" evidence="6">
    <location>
        <begin position="709"/>
        <end position="719"/>
    </location>
</feature>
<dbReference type="PROSITE" id="PS51450">
    <property type="entry name" value="LRR"/>
    <property type="match status" value="1"/>
</dbReference>
<feature type="signal peptide" evidence="8">
    <location>
        <begin position="1"/>
        <end position="20"/>
    </location>
</feature>
<keyword evidence="4" id="KW-1015">Disulfide bond</keyword>
<accession>A0A067R6W5</accession>
<dbReference type="InterPro" id="IPR003599">
    <property type="entry name" value="Ig_sub"/>
</dbReference>
<dbReference type="InterPro" id="IPR000483">
    <property type="entry name" value="Cys-rich_flank_reg_C"/>
</dbReference>
<dbReference type="InterPro" id="IPR003598">
    <property type="entry name" value="Ig_sub2"/>
</dbReference>
<feature type="compositionally biased region" description="Low complexity" evidence="6">
    <location>
        <begin position="730"/>
        <end position="750"/>
    </location>
</feature>
<dbReference type="SUPFAM" id="SSF52058">
    <property type="entry name" value="L domain-like"/>
    <property type="match status" value="1"/>
</dbReference>
<proteinExistence type="predicted"/>
<evidence type="ECO:0000313" key="10">
    <source>
        <dbReference type="EMBL" id="KDR15177.1"/>
    </source>
</evidence>
<keyword evidence="7" id="KW-0472">Membrane</keyword>
<dbReference type="InterPro" id="IPR032675">
    <property type="entry name" value="LRR_dom_sf"/>
</dbReference>
<dbReference type="InParanoid" id="A0A067R6W5"/>
<dbReference type="Proteomes" id="UP000027135">
    <property type="component" value="Unassembled WGS sequence"/>
</dbReference>
<evidence type="ECO:0000259" key="9">
    <source>
        <dbReference type="PROSITE" id="PS50835"/>
    </source>
</evidence>
<reference evidence="10 11" key="1">
    <citation type="journal article" date="2014" name="Nat. Commun.">
        <title>Molecular traces of alternative social organization in a termite genome.</title>
        <authorList>
            <person name="Terrapon N."/>
            <person name="Li C."/>
            <person name="Robertson H.M."/>
            <person name="Ji L."/>
            <person name="Meng X."/>
            <person name="Booth W."/>
            <person name="Chen Z."/>
            <person name="Childers C.P."/>
            <person name="Glastad K.M."/>
            <person name="Gokhale K."/>
            <person name="Gowin J."/>
            <person name="Gronenberg W."/>
            <person name="Hermansen R.A."/>
            <person name="Hu H."/>
            <person name="Hunt B.G."/>
            <person name="Huylmans A.K."/>
            <person name="Khalil S.M."/>
            <person name="Mitchell R.D."/>
            <person name="Munoz-Torres M.C."/>
            <person name="Mustard J.A."/>
            <person name="Pan H."/>
            <person name="Reese J.T."/>
            <person name="Scharf M.E."/>
            <person name="Sun F."/>
            <person name="Vogel H."/>
            <person name="Xiao J."/>
            <person name="Yang W."/>
            <person name="Yang Z."/>
            <person name="Yang Z."/>
            <person name="Zhou J."/>
            <person name="Zhu J."/>
            <person name="Brent C.S."/>
            <person name="Elsik C.G."/>
            <person name="Goodisman M.A."/>
            <person name="Liberles D.A."/>
            <person name="Roe R.M."/>
            <person name="Vargo E.L."/>
            <person name="Vilcinskas A."/>
            <person name="Wang J."/>
            <person name="Bornberg-Bauer E."/>
            <person name="Korb J."/>
            <person name="Zhang G."/>
            <person name="Liebig J."/>
        </authorList>
    </citation>
    <scope>NUCLEOTIDE SEQUENCE [LARGE SCALE GENOMIC DNA]</scope>
    <source>
        <tissue evidence="10">Whole organism</tissue>
    </source>
</reference>
<dbReference type="AlphaFoldDB" id="A0A067R6W5"/>
<dbReference type="OMA" id="CPPEVCV"/>
<evidence type="ECO:0000313" key="11">
    <source>
        <dbReference type="Proteomes" id="UP000027135"/>
    </source>
</evidence>
<evidence type="ECO:0000256" key="6">
    <source>
        <dbReference type="SAM" id="MobiDB-lite"/>
    </source>
</evidence>
<keyword evidence="5" id="KW-0325">Glycoprotein</keyword>
<dbReference type="eggNOG" id="KOG0619">
    <property type="taxonomic scope" value="Eukaryota"/>
</dbReference>
<dbReference type="STRING" id="136037.A0A067R6W5"/>
<dbReference type="PROSITE" id="PS50835">
    <property type="entry name" value="IG_LIKE"/>
    <property type="match status" value="1"/>
</dbReference>
<keyword evidence="7" id="KW-0812">Transmembrane</keyword>
<dbReference type="Pfam" id="PF13855">
    <property type="entry name" value="LRR_8"/>
    <property type="match status" value="1"/>
</dbReference>
<keyword evidence="1" id="KW-0433">Leucine-rich repeat</keyword>
<evidence type="ECO:0000256" key="5">
    <source>
        <dbReference type="ARBA" id="ARBA00023180"/>
    </source>
</evidence>
<dbReference type="SMART" id="SM00369">
    <property type="entry name" value="LRR_TYP"/>
    <property type="match status" value="5"/>
</dbReference>
<feature type="transmembrane region" description="Helical" evidence="7">
    <location>
        <begin position="374"/>
        <end position="398"/>
    </location>
</feature>
<sequence length="856" mass="96142">MSGWWVVTLLVVQCCCQSYACPIECKCMWRGGKLTAECVNGSLITIPDGIDQGTQVLNFQGNNLQMLSRERFKRIGLLNLQKIYLIRCQIRHIDDRSFRGLSNLVELDLSENLLTAVPTETLSDFQSLMRLAINGNPIRVLKTGSFLHVPDLVTLELSNCEIEIIDEDAFSGLDSLEWLKLDGNRLNSVRGDHTLPESLRGISLYRNPWQCDCRLLDLRSWLLNYKVPQAIDPTCVAPHRLSNVPIKTLEVEDLACLPDVTPTAVYLEIAEGRNVSLLCKVSAVPEARVSWWFQGRILQNDSVVAPGLHLYYFVEEGVEEKRSELFIFNANPEDNGTFICVAENPAGKAQSNYTIRIIIKEEPVAGEPISPYNYIISIFTVTALLALLVVLTVILCIMRCCRDRRRRRMKERSKVMALQNHRQQQGKMAVIGDPEDRITRMINVDTIADPAKIKGRVVTERPPHDMILLPAGTAETITGSDRSRPRLVNPYGSPPSLRNYQLEQNPDLINDTESVGKERRPSCWRGDGDSFEEGERENSGPNSYQEAMENIIHDFANNGSKPMSCPRHLLRDSIHVSTLPRGRSREVYHHHTADVHLSPGRFLDGDEYPMDCGVQNLPSHMSVHSTPPNAELYRTFPHNRPNRLDPTSLCNTYSREAKLLGWSLQPSTPYEQYELSDVRYTVEGYPCTPLPPQTASKETQFNRTYSDESSGSLPNNSYLPSPPAAYKCEPTVPTPSLSMTSPSSLTTPPTENVPWPDVAHNCHVQAPIAVNKNAHGQEPSLTTFTLTQSPDEGFEGEDMEGTEISHQKALQGVPRIEEEIRENSVVGDITKEIQWKFPDPVVSTKDLKPESHQDTV</sequence>
<evidence type="ECO:0000256" key="1">
    <source>
        <dbReference type="ARBA" id="ARBA00022614"/>
    </source>
</evidence>
<keyword evidence="7" id="KW-1133">Transmembrane helix</keyword>
<gene>
    <name evidence="10" type="ORF">L798_10743</name>
</gene>
<dbReference type="CDD" id="cd00096">
    <property type="entry name" value="Ig"/>
    <property type="match status" value="1"/>
</dbReference>
<keyword evidence="3" id="KW-0677">Repeat</keyword>